<evidence type="ECO:0000256" key="1">
    <source>
        <dbReference type="ARBA" id="ARBA00001971"/>
    </source>
</evidence>
<proteinExistence type="inferred from homology"/>
<dbReference type="PRINTS" id="PR00463">
    <property type="entry name" value="EP450I"/>
</dbReference>
<evidence type="ECO:0000256" key="14">
    <source>
        <dbReference type="ARBA" id="ARBA00047827"/>
    </source>
</evidence>
<keyword evidence="7 15" id="KW-0479">Metal-binding</keyword>
<keyword evidence="6 15" id="KW-0349">Heme</keyword>
<keyword evidence="17" id="KW-1133">Transmembrane helix</keyword>
<evidence type="ECO:0000256" key="17">
    <source>
        <dbReference type="SAM" id="Phobius"/>
    </source>
</evidence>
<dbReference type="PANTHER" id="PTHR24292:SF54">
    <property type="entry name" value="CYP9F3-RELATED"/>
    <property type="match status" value="1"/>
</dbReference>
<evidence type="ECO:0000256" key="6">
    <source>
        <dbReference type="ARBA" id="ARBA00022617"/>
    </source>
</evidence>
<dbReference type="InterPro" id="IPR001128">
    <property type="entry name" value="Cyt_P450"/>
</dbReference>
<evidence type="ECO:0000256" key="15">
    <source>
        <dbReference type="PIRSR" id="PIRSR602401-1"/>
    </source>
</evidence>
<evidence type="ECO:0000256" key="12">
    <source>
        <dbReference type="ARBA" id="ARBA00023033"/>
    </source>
</evidence>
<dbReference type="EMBL" id="CAKOGL010000006">
    <property type="protein sequence ID" value="CAH2087329.1"/>
    <property type="molecule type" value="Genomic_DNA"/>
</dbReference>
<comment type="caution">
    <text evidence="18">The sequence shown here is derived from an EMBL/GenBank/DDBJ whole genome shotgun (WGS) entry which is preliminary data.</text>
</comment>
<dbReference type="EC" id="1.14.14.1" evidence="5"/>
<dbReference type="InterPro" id="IPR036396">
    <property type="entry name" value="Cyt_P450_sf"/>
</dbReference>
<dbReference type="InterPro" id="IPR002401">
    <property type="entry name" value="Cyt_P450_E_grp-I"/>
</dbReference>
<evidence type="ECO:0000256" key="10">
    <source>
        <dbReference type="ARBA" id="ARBA00023002"/>
    </source>
</evidence>
<comment type="subcellular location">
    <subcellularLocation>
        <location evidence="3">Endoplasmic reticulum membrane</location>
        <topology evidence="3">Peripheral membrane protein</topology>
    </subcellularLocation>
    <subcellularLocation>
        <location evidence="2">Microsome membrane</location>
        <topology evidence="2">Peripheral membrane protein</topology>
    </subcellularLocation>
</comment>
<evidence type="ECO:0000256" key="3">
    <source>
        <dbReference type="ARBA" id="ARBA00004406"/>
    </source>
</evidence>
<dbReference type="GO" id="GO:0005506">
    <property type="term" value="F:iron ion binding"/>
    <property type="evidence" value="ECO:0007669"/>
    <property type="project" value="InterPro"/>
</dbReference>
<evidence type="ECO:0000256" key="11">
    <source>
        <dbReference type="ARBA" id="ARBA00023004"/>
    </source>
</evidence>
<dbReference type="PRINTS" id="PR00385">
    <property type="entry name" value="P450"/>
</dbReference>
<feature type="binding site" description="axial binding residue" evidence="15">
    <location>
        <position position="439"/>
    </location>
    <ligand>
        <name>heme</name>
        <dbReference type="ChEBI" id="CHEBI:30413"/>
    </ligand>
    <ligandPart>
        <name>Fe</name>
        <dbReference type="ChEBI" id="CHEBI:18248"/>
    </ligandPart>
</feature>
<accession>A0AAU9TKU8</accession>
<dbReference type="PANTHER" id="PTHR24292">
    <property type="entry name" value="CYTOCHROME P450"/>
    <property type="match status" value="1"/>
</dbReference>
<dbReference type="SUPFAM" id="SSF48264">
    <property type="entry name" value="Cytochrome P450"/>
    <property type="match status" value="1"/>
</dbReference>
<dbReference type="Gene3D" id="1.10.630.10">
    <property type="entry name" value="Cytochrome P450"/>
    <property type="match status" value="1"/>
</dbReference>
<comment type="similarity">
    <text evidence="4 16">Belongs to the cytochrome P450 family.</text>
</comment>
<keyword evidence="10 16" id="KW-0560">Oxidoreductase</keyword>
<evidence type="ECO:0000313" key="18">
    <source>
        <dbReference type="EMBL" id="CAH2087329.1"/>
    </source>
</evidence>
<dbReference type="GO" id="GO:0005789">
    <property type="term" value="C:endoplasmic reticulum membrane"/>
    <property type="evidence" value="ECO:0007669"/>
    <property type="project" value="UniProtKB-SubCell"/>
</dbReference>
<evidence type="ECO:0000256" key="9">
    <source>
        <dbReference type="ARBA" id="ARBA00022848"/>
    </source>
</evidence>
<dbReference type="InterPro" id="IPR050476">
    <property type="entry name" value="Insect_CytP450_Detox"/>
</dbReference>
<evidence type="ECO:0000256" key="4">
    <source>
        <dbReference type="ARBA" id="ARBA00010617"/>
    </source>
</evidence>
<comment type="catalytic activity">
    <reaction evidence="14">
        <text>an organic molecule + reduced [NADPH--hemoprotein reductase] + O2 = an alcohol + oxidized [NADPH--hemoprotein reductase] + H2O + H(+)</text>
        <dbReference type="Rhea" id="RHEA:17149"/>
        <dbReference type="Rhea" id="RHEA-COMP:11964"/>
        <dbReference type="Rhea" id="RHEA-COMP:11965"/>
        <dbReference type="ChEBI" id="CHEBI:15377"/>
        <dbReference type="ChEBI" id="CHEBI:15378"/>
        <dbReference type="ChEBI" id="CHEBI:15379"/>
        <dbReference type="ChEBI" id="CHEBI:30879"/>
        <dbReference type="ChEBI" id="CHEBI:57618"/>
        <dbReference type="ChEBI" id="CHEBI:58210"/>
        <dbReference type="ChEBI" id="CHEBI:142491"/>
        <dbReference type="EC" id="1.14.14.1"/>
    </reaction>
</comment>
<evidence type="ECO:0000256" key="2">
    <source>
        <dbReference type="ARBA" id="ARBA00004174"/>
    </source>
</evidence>
<keyword evidence="9" id="KW-0492">Microsome</keyword>
<name>A0AAU9TKU8_EUPED</name>
<dbReference type="GO" id="GO:0020037">
    <property type="term" value="F:heme binding"/>
    <property type="evidence" value="ECO:0007669"/>
    <property type="project" value="InterPro"/>
</dbReference>
<dbReference type="CDD" id="cd11056">
    <property type="entry name" value="CYP6-like"/>
    <property type="match status" value="1"/>
</dbReference>
<comment type="cofactor">
    <cofactor evidence="1 15">
        <name>heme</name>
        <dbReference type="ChEBI" id="CHEBI:30413"/>
    </cofactor>
</comment>
<keyword evidence="11 15" id="KW-0408">Iron</keyword>
<evidence type="ECO:0000256" key="7">
    <source>
        <dbReference type="ARBA" id="ARBA00022723"/>
    </source>
</evidence>
<keyword evidence="12 16" id="KW-0503">Monooxygenase</keyword>
<dbReference type="InterPro" id="IPR017972">
    <property type="entry name" value="Cyt_P450_CS"/>
</dbReference>
<feature type="transmembrane region" description="Helical" evidence="17">
    <location>
        <begin position="6"/>
        <end position="22"/>
    </location>
</feature>
<keyword evidence="17" id="KW-0812">Transmembrane</keyword>
<keyword evidence="13 17" id="KW-0472">Membrane</keyword>
<evidence type="ECO:0000256" key="13">
    <source>
        <dbReference type="ARBA" id="ARBA00023136"/>
    </source>
</evidence>
<dbReference type="GO" id="GO:0016712">
    <property type="term" value="F:oxidoreductase activity, acting on paired donors, with incorporation or reduction of molecular oxygen, reduced flavin or flavoprotein as one donor, and incorporation of one atom of oxygen"/>
    <property type="evidence" value="ECO:0007669"/>
    <property type="project" value="UniProtKB-EC"/>
</dbReference>
<gene>
    <name evidence="18" type="ORF">EEDITHA_LOCUS3602</name>
</gene>
<evidence type="ECO:0000256" key="16">
    <source>
        <dbReference type="RuleBase" id="RU000461"/>
    </source>
</evidence>
<evidence type="ECO:0000256" key="5">
    <source>
        <dbReference type="ARBA" id="ARBA00012109"/>
    </source>
</evidence>
<dbReference type="FunFam" id="1.10.630.10:FF:000182">
    <property type="entry name" value="Cytochrome P450 3A4"/>
    <property type="match status" value="1"/>
</dbReference>
<dbReference type="PROSITE" id="PS00086">
    <property type="entry name" value="CYTOCHROME_P450"/>
    <property type="match status" value="1"/>
</dbReference>
<reference evidence="18" key="1">
    <citation type="submission" date="2022-03" db="EMBL/GenBank/DDBJ databases">
        <authorList>
            <person name="Tunstrom K."/>
        </authorList>
    </citation>
    <scope>NUCLEOTIDE SEQUENCE</scope>
</reference>
<dbReference type="Proteomes" id="UP001153954">
    <property type="component" value="Unassembled WGS sequence"/>
</dbReference>
<keyword evidence="19" id="KW-1185">Reference proteome</keyword>
<evidence type="ECO:0000313" key="19">
    <source>
        <dbReference type="Proteomes" id="UP001153954"/>
    </source>
</evidence>
<dbReference type="Pfam" id="PF00067">
    <property type="entry name" value="p450"/>
    <property type="match status" value="1"/>
</dbReference>
<sequence>MYWYLTLVSTILCSVTSFYLWWSKIKRYWADRDVPHLPPVPFLGSFTFLQRENILYALKLEHYQTDIGCVGFINSLIAWRPGLLVNSPKISRNILIKDFDIFKNRFLSSGDTDPVGSLNLLTVNDPLWSSVRRQLGGLFTSAKLRIFQDHTRAKAKELVQRIHNDRNNKIDIKKMFVDYTTDVIGTTAFGIKSDATLTGAGPLRDITHEFSRYSVFRNISWYSIFFFPELVDIFRFKFFPKSSLEYFKKVFQLIMSRREIYEKDKKTIDLLDFLINIKKENANFSEDLIIAQAAILLFGGYETSGNLLTYITYELAHNPKIQDKLYQELSEAVRRNGNDDFDMTTLSELTYLTSVVKETLRIYTPMGWIDRIASEDYKVDDKLTIEAGTVVYINCFGMHLDPKYFPDPYKFDPDRFLPENSHNIEPHTYLPFGEGPRACIGKRFGLMTVQLGLAQVLLNYKILPYSNSPKPSEIKISSSTVWLIPGETLSVQFIPR</sequence>
<dbReference type="AlphaFoldDB" id="A0AAU9TKU8"/>
<keyword evidence="8" id="KW-0256">Endoplasmic reticulum</keyword>
<organism evidence="18 19">
    <name type="scientific">Euphydryas editha</name>
    <name type="common">Edith's checkerspot</name>
    <dbReference type="NCBI Taxonomy" id="104508"/>
    <lineage>
        <taxon>Eukaryota</taxon>
        <taxon>Metazoa</taxon>
        <taxon>Ecdysozoa</taxon>
        <taxon>Arthropoda</taxon>
        <taxon>Hexapoda</taxon>
        <taxon>Insecta</taxon>
        <taxon>Pterygota</taxon>
        <taxon>Neoptera</taxon>
        <taxon>Endopterygota</taxon>
        <taxon>Lepidoptera</taxon>
        <taxon>Glossata</taxon>
        <taxon>Ditrysia</taxon>
        <taxon>Papilionoidea</taxon>
        <taxon>Nymphalidae</taxon>
        <taxon>Nymphalinae</taxon>
        <taxon>Euphydryas</taxon>
    </lineage>
</organism>
<evidence type="ECO:0000256" key="8">
    <source>
        <dbReference type="ARBA" id="ARBA00022824"/>
    </source>
</evidence>
<protein>
    <recommendedName>
        <fullName evidence="5">unspecific monooxygenase</fullName>
        <ecNumber evidence="5">1.14.14.1</ecNumber>
    </recommendedName>
</protein>